<comment type="caution">
    <text evidence="1">The sequence shown here is derived from an EMBL/GenBank/DDBJ whole genome shotgun (WGS) entry which is preliminary data.</text>
</comment>
<proteinExistence type="predicted"/>
<sequence>MDLLVMQAQSVQSSSLDANNLELAQKLLGLKDAKIQALQDQLWAAEEENKLLRQQLAPHGFPLLKVMPSSEKKRRLEFPPAQRPVQGKMRWDVLARGALLKLILVFLKPQSCLGLLAASKKAQEDFHKSWSRELDLKDFRSRGGLQSFHKFLGRPIWKEAQTLRMPKDARLGLSYRWPNSSMSLIEKCFPDLQELDLSFGGGLFGGGLVKWLEESSTRLHFSQSFAKLTSLKLHVYDFQEADMLVSLTKLRRLHLGLPYCGPFRRRGTAPMLFGYLLQLLALEDLQLFGHRSAFSKANDGHLILGNITNELKQLLASCSRLRKLEIVPCVGLSEEVFAVLCSGKNLEQIALYAPPSMNLQSLPMLCKCTSLRHLRLAREGGFEESVPPLKGIKVDLDALVDPNFFHSETVLR</sequence>
<dbReference type="Gene3D" id="3.80.10.10">
    <property type="entry name" value="Ribonuclease Inhibitor"/>
    <property type="match status" value="1"/>
</dbReference>
<dbReference type="EMBL" id="CAXAMN010000303">
    <property type="protein sequence ID" value="CAK8987564.1"/>
    <property type="molecule type" value="Genomic_DNA"/>
</dbReference>
<accession>A0ABP0HDZ4</accession>
<organism evidence="1 2">
    <name type="scientific">Durusdinium trenchii</name>
    <dbReference type="NCBI Taxonomy" id="1381693"/>
    <lineage>
        <taxon>Eukaryota</taxon>
        <taxon>Sar</taxon>
        <taxon>Alveolata</taxon>
        <taxon>Dinophyceae</taxon>
        <taxon>Suessiales</taxon>
        <taxon>Symbiodiniaceae</taxon>
        <taxon>Durusdinium</taxon>
    </lineage>
</organism>
<dbReference type="InterPro" id="IPR032675">
    <property type="entry name" value="LRR_dom_sf"/>
</dbReference>
<protein>
    <submittedName>
        <fullName evidence="1">Uncharacterized protein</fullName>
    </submittedName>
</protein>
<evidence type="ECO:0000313" key="1">
    <source>
        <dbReference type="EMBL" id="CAK8987564.1"/>
    </source>
</evidence>
<dbReference type="SUPFAM" id="SSF52047">
    <property type="entry name" value="RNI-like"/>
    <property type="match status" value="1"/>
</dbReference>
<dbReference type="Proteomes" id="UP001642484">
    <property type="component" value="Unassembled WGS sequence"/>
</dbReference>
<reference evidence="1 2" key="1">
    <citation type="submission" date="2024-02" db="EMBL/GenBank/DDBJ databases">
        <authorList>
            <person name="Chen Y."/>
            <person name="Shah S."/>
            <person name="Dougan E. K."/>
            <person name="Thang M."/>
            <person name="Chan C."/>
        </authorList>
    </citation>
    <scope>NUCLEOTIDE SEQUENCE [LARGE SCALE GENOMIC DNA]</scope>
</reference>
<evidence type="ECO:0000313" key="2">
    <source>
        <dbReference type="Proteomes" id="UP001642484"/>
    </source>
</evidence>
<keyword evidence="2" id="KW-1185">Reference proteome</keyword>
<gene>
    <name evidence="1" type="ORF">CCMP2556_LOCUS921</name>
</gene>
<name>A0ABP0HDZ4_9DINO</name>